<name>A0A9J2PFY0_ASCLU</name>
<feature type="domain" description="Exportin-1/Importin-beta-like" evidence="1">
    <location>
        <begin position="102"/>
        <end position="252"/>
    </location>
</feature>
<accession>A0A9J2PFY0</accession>
<dbReference type="Proteomes" id="UP000036681">
    <property type="component" value="Unplaced"/>
</dbReference>
<dbReference type="PANTHER" id="PTHR11223">
    <property type="entry name" value="EXPORTIN 1/5"/>
    <property type="match status" value="1"/>
</dbReference>
<reference evidence="4" key="1">
    <citation type="submission" date="2023-03" db="UniProtKB">
        <authorList>
            <consortium name="WormBaseParasite"/>
        </authorList>
    </citation>
    <scope>IDENTIFICATION</scope>
</reference>
<dbReference type="WBParaSite" id="ALUE_0000838301-mRNA-1">
    <property type="protein sequence ID" value="ALUE_0000838301-mRNA-1"/>
    <property type="gene ID" value="ALUE_0000838301"/>
</dbReference>
<dbReference type="GO" id="GO:0006611">
    <property type="term" value="P:protein export from nucleus"/>
    <property type="evidence" value="ECO:0007669"/>
    <property type="project" value="InterPro"/>
</dbReference>
<dbReference type="GO" id="GO:0003723">
    <property type="term" value="F:RNA binding"/>
    <property type="evidence" value="ECO:0007669"/>
    <property type="project" value="TreeGrafter"/>
</dbReference>
<dbReference type="AlphaFoldDB" id="A0A9J2PFY0"/>
<evidence type="ECO:0000313" key="3">
    <source>
        <dbReference type="Proteomes" id="UP000036681"/>
    </source>
</evidence>
<dbReference type="SUPFAM" id="SSF48371">
    <property type="entry name" value="ARM repeat"/>
    <property type="match status" value="1"/>
</dbReference>
<dbReference type="GO" id="GO:0005634">
    <property type="term" value="C:nucleus"/>
    <property type="evidence" value="ECO:0007669"/>
    <property type="project" value="TreeGrafter"/>
</dbReference>
<dbReference type="PANTHER" id="PTHR11223:SF3">
    <property type="entry name" value="EXPORTIN-5"/>
    <property type="match status" value="1"/>
</dbReference>
<evidence type="ECO:0000313" key="4">
    <source>
        <dbReference type="WBParaSite" id="ALUE_0000838301-mRNA-1"/>
    </source>
</evidence>
<feature type="domain" description="Exportin-5 C-terminal" evidence="2">
    <location>
        <begin position="297"/>
        <end position="1073"/>
    </location>
</feature>
<dbReference type="Gene3D" id="1.25.10.10">
    <property type="entry name" value="Leucine-rich Repeat Variant"/>
    <property type="match status" value="1"/>
</dbReference>
<dbReference type="InterPro" id="IPR045478">
    <property type="entry name" value="Exportin-5_C"/>
</dbReference>
<evidence type="ECO:0000259" key="2">
    <source>
        <dbReference type="Pfam" id="PF19273"/>
    </source>
</evidence>
<dbReference type="InterPro" id="IPR016024">
    <property type="entry name" value="ARM-type_fold"/>
</dbReference>
<dbReference type="InterPro" id="IPR011989">
    <property type="entry name" value="ARM-like"/>
</dbReference>
<dbReference type="GO" id="GO:0042565">
    <property type="term" value="C:RNA nuclear export complex"/>
    <property type="evidence" value="ECO:0007669"/>
    <property type="project" value="TreeGrafter"/>
</dbReference>
<keyword evidence="3" id="KW-1185">Reference proteome</keyword>
<dbReference type="Pfam" id="PF08389">
    <property type="entry name" value="Xpo1"/>
    <property type="match status" value="1"/>
</dbReference>
<proteinExistence type="predicted"/>
<dbReference type="GO" id="GO:0005049">
    <property type="term" value="F:nuclear export signal receptor activity"/>
    <property type="evidence" value="ECO:0007669"/>
    <property type="project" value="InterPro"/>
</dbReference>
<organism evidence="3 4">
    <name type="scientific">Ascaris lumbricoides</name>
    <name type="common">Giant roundworm</name>
    <dbReference type="NCBI Taxonomy" id="6252"/>
    <lineage>
        <taxon>Eukaryota</taxon>
        <taxon>Metazoa</taxon>
        <taxon>Ecdysozoa</taxon>
        <taxon>Nematoda</taxon>
        <taxon>Chromadorea</taxon>
        <taxon>Rhabditida</taxon>
        <taxon>Spirurina</taxon>
        <taxon>Ascaridomorpha</taxon>
        <taxon>Ascaridoidea</taxon>
        <taxon>Ascarididae</taxon>
        <taxon>Ascaris</taxon>
    </lineage>
</organism>
<dbReference type="GO" id="GO:0005737">
    <property type="term" value="C:cytoplasm"/>
    <property type="evidence" value="ECO:0007669"/>
    <property type="project" value="TreeGrafter"/>
</dbReference>
<dbReference type="InterPro" id="IPR013598">
    <property type="entry name" value="Exportin-1/Importin-b-like"/>
</dbReference>
<sequence length="1114" mass="126103">MMGFQLTTLVDAIRAIYDPNTNNERRIAASQLIESAKEANEAQSLADELISQDDLLIAHVGWNFVEHVIKFKWLELDATARISVRNGCFTQMASAQMAHAELRNAAARCVVAMIEHEWPQNWPELLEQLDQVASISTVHAQLPFIILQRLIENVVTMGTVENVARRKELNNAIAVQLPLILNMANNTLERCLNYSDDEWMLLARCALSLIGEVVEWASAKVLEPQLGVLLHSICAYLNKPQFSLYEYAARCLWRIASRRRAKNDENTIVLALFDDIPMRSMLTSANEAASVGVENVEHYRYLKALCDVLSALGIHLSDVWQRAPPNFEMYLSAIDAFLHHPSMYLRNEAASVLVSFISHIEIREDPLFNELISRVIIALPRLIEKIGLPSESGSPHSYYSQIDYDDDTQFMHDFIQFRDRCMRIVRSACVERHMGSLCKIVEEWIATRCIASPQSVSEIEWEAMQRYSRMVLSTYYEEGLLSEQHIQTFTELFDGVLSQVANCTNAAIINRLLSVLSSLFIILASHPDRLSPFLVQIRRLLIEVADDSTEDKSVRRHCISVLLRLITTFSDAIKSEAESILEVCISVRGKLSAMQQAACAHVLAALSNLCVDFQTQCTFLAATMQDCIAYFHSSEVITAMANDSEFLSYIGFTLQAPQNSEEAQNSPFVANRRALRSNLSTMEGVLTQVRSVQPPAHPAFVIIRPILPTLFLLADRLKSLYEKECVQLIHPSYGSTVVDITESDRQQLISAVDPLATCSARILTDDPRSHARCFISDVTDCVQTITGLLANKMANELFAESSMESWSLQLVSHIPSTPDFRLRFWIRRSWRFVLCSCPELAYLKVREMLQRILSEMHVRLTTRWEQLAHIEITEEPSLEQLFTEHMACVLTRECVNLLRALINISDAISSNPDERKEEITCFITSEISRDKCIIDAVIALSFFFLTCRDATSAIRIIPVCRALVDIVKNMSNDQCCEEGVAVFMMVRSIQSLQVHGSDEIALGPLLSLVFHIYYSLRKCCVSLLRVLQQVPQCTEETLQSFDSRIISMITNNELVVEKVRREIVKKLLRPLIALSVGQQHKRPMHLRPLPPLAKRAKPLVEEDFTALALIFNTD</sequence>
<dbReference type="Pfam" id="PF19273">
    <property type="entry name" value="Exportin-5"/>
    <property type="match status" value="1"/>
</dbReference>
<protein>
    <submittedName>
        <fullName evidence="4">Importin N-terminal domain-containing protein</fullName>
    </submittedName>
</protein>
<dbReference type="InterPro" id="IPR045065">
    <property type="entry name" value="XPO1/5"/>
</dbReference>
<dbReference type="GO" id="GO:0006405">
    <property type="term" value="P:RNA export from nucleus"/>
    <property type="evidence" value="ECO:0007669"/>
    <property type="project" value="TreeGrafter"/>
</dbReference>
<evidence type="ECO:0000259" key="1">
    <source>
        <dbReference type="Pfam" id="PF08389"/>
    </source>
</evidence>